<proteinExistence type="predicted"/>
<dbReference type="SUPFAM" id="SSF57701">
    <property type="entry name" value="Zn2/Cys6 DNA-binding domain"/>
    <property type="match status" value="1"/>
</dbReference>
<evidence type="ECO:0000256" key="2">
    <source>
        <dbReference type="SAM" id="MobiDB-lite"/>
    </source>
</evidence>
<dbReference type="OrthoDB" id="4314040at2759"/>
<keyword evidence="5" id="KW-1185">Reference proteome</keyword>
<feature type="domain" description="Zn(2)-C6 fungal-type" evidence="3">
    <location>
        <begin position="9"/>
        <end position="37"/>
    </location>
</feature>
<dbReference type="PROSITE" id="PS00463">
    <property type="entry name" value="ZN2_CY6_FUNGAL_1"/>
    <property type="match status" value="1"/>
</dbReference>
<evidence type="ECO:0000313" key="4">
    <source>
        <dbReference type="EMBL" id="KAF2495128.1"/>
    </source>
</evidence>
<evidence type="ECO:0000256" key="1">
    <source>
        <dbReference type="ARBA" id="ARBA00023242"/>
    </source>
</evidence>
<sequence>MVGVPKSTGCIICRKRKIKCDETWPVCTNCQKNGKCCPGQPARHTFRDVGPKLQGLVADELETSSLSSLDSLDSVEAGSTSSNTAKSRGKMTIVNEKWSNGCVYHKWRICASGDDLPSQKAQSRSPSRRSLMPQQPSLSVVENLARALVEGMSTGGHGYKLSTFGSFITDVPRRLGQNAALDAAVACLVSAQASLIRRKSAEEITDPKLYLSAVQNLQLSLEDPIEGLSSNTLCATVLLSMVEAMAGPRRGNRYLTHVGGARRLIQLQGPQSFQDSFAKDILRFNRGSVIIHAIYQRRPCFLVEPEWLSIAFDTTAVSDDDALYTEVLLLMAQFPSLLSAFAALESPPSSTSYDSPHASARAALLARLLDLKRALYRLELALNPRLADGRAAIELPSLLATTPVPTSFHFTSWRVAVVYACFWSLLLMANKLLLQMLPSEDPCSLADVFDLEQECRGVSAQICKMWEDAWARRPIGAFHTGLSALMSWEWCEDGVREWVVEGQNRLLEEQMGAGRGWRWDAESFGATAERLVGAVDGVR</sequence>
<dbReference type="InterPro" id="IPR036864">
    <property type="entry name" value="Zn2-C6_fun-type_DNA-bd_sf"/>
</dbReference>
<dbReference type="Proteomes" id="UP000799750">
    <property type="component" value="Unassembled WGS sequence"/>
</dbReference>
<name>A0A6A6QRK3_9PEZI</name>
<dbReference type="Pfam" id="PF00172">
    <property type="entry name" value="Zn_clus"/>
    <property type="match status" value="1"/>
</dbReference>
<keyword evidence="1" id="KW-0539">Nucleus</keyword>
<dbReference type="PROSITE" id="PS50048">
    <property type="entry name" value="ZN2_CY6_FUNGAL_2"/>
    <property type="match status" value="1"/>
</dbReference>
<organism evidence="4 5">
    <name type="scientific">Lophium mytilinum</name>
    <dbReference type="NCBI Taxonomy" id="390894"/>
    <lineage>
        <taxon>Eukaryota</taxon>
        <taxon>Fungi</taxon>
        <taxon>Dikarya</taxon>
        <taxon>Ascomycota</taxon>
        <taxon>Pezizomycotina</taxon>
        <taxon>Dothideomycetes</taxon>
        <taxon>Pleosporomycetidae</taxon>
        <taxon>Mytilinidiales</taxon>
        <taxon>Mytilinidiaceae</taxon>
        <taxon>Lophium</taxon>
    </lineage>
</organism>
<evidence type="ECO:0000313" key="5">
    <source>
        <dbReference type="Proteomes" id="UP000799750"/>
    </source>
</evidence>
<evidence type="ECO:0000259" key="3">
    <source>
        <dbReference type="PROSITE" id="PS50048"/>
    </source>
</evidence>
<dbReference type="PANTHER" id="PTHR38111:SF5">
    <property type="entry name" value="TRANSCRIPTION FACTOR DOMAIN-CONTAINING PROTEIN"/>
    <property type="match status" value="1"/>
</dbReference>
<reference evidence="4" key="1">
    <citation type="journal article" date="2020" name="Stud. Mycol.">
        <title>101 Dothideomycetes genomes: a test case for predicting lifestyles and emergence of pathogens.</title>
        <authorList>
            <person name="Haridas S."/>
            <person name="Albert R."/>
            <person name="Binder M."/>
            <person name="Bloem J."/>
            <person name="Labutti K."/>
            <person name="Salamov A."/>
            <person name="Andreopoulos B."/>
            <person name="Baker S."/>
            <person name="Barry K."/>
            <person name="Bills G."/>
            <person name="Bluhm B."/>
            <person name="Cannon C."/>
            <person name="Castanera R."/>
            <person name="Culley D."/>
            <person name="Daum C."/>
            <person name="Ezra D."/>
            <person name="Gonzalez J."/>
            <person name="Henrissat B."/>
            <person name="Kuo A."/>
            <person name="Liang C."/>
            <person name="Lipzen A."/>
            <person name="Lutzoni F."/>
            <person name="Magnuson J."/>
            <person name="Mondo S."/>
            <person name="Nolan M."/>
            <person name="Ohm R."/>
            <person name="Pangilinan J."/>
            <person name="Park H.-J."/>
            <person name="Ramirez L."/>
            <person name="Alfaro M."/>
            <person name="Sun H."/>
            <person name="Tritt A."/>
            <person name="Yoshinaga Y."/>
            <person name="Zwiers L.-H."/>
            <person name="Turgeon B."/>
            <person name="Goodwin S."/>
            <person name="Spatafora J."/>
            <person name="Crous P."/>
            <person name="Grigoriev I."/>
        </authorList>
    </citation>
    <scope>NUCLEOTIDE SEQUENCE</scope>
    <source>
        <strain evidence="4">CBS 269.34</strain>
    </source>
</reference>
<dbReference type="InterPro" id="IPR021858">
    <property type="entry name" value="Fun_TF"/>
</dbReference>
<dbReference type="SMART" id="SM00066">
    <property type="entry name" value="GAL4"/>
    <property type="match status" value="1"/>
</dbReference>
<dbReference type="GO" id="GO:0000981">
    <property type="term" value="F:DNA-binding transcription factor activity, RNA polymerase II-specific"/>
    <property type="evidence" value="ECO:0007669"/>
    <property type="project" value="InterPro"/>
</dbReference>
<feature type="region of interest" description="Disordered" evidence="2">
    <location>
        <begin position="114"/>
        <end position="136"/>
    </location>
</feature>
<gene>
    <name evidence="4" type="ORF">BU16DRAFT_461313</name>
</gene>
<dbReference type="AlphaFoldDB" id="A0A6A6QRK3"/>
<protein>
    <recommendedName>
        <fullName evidence="3">Zn(2)-C6 fungal-type domain-containing protein</fullName>
    </recommendedName>
</protein>
<dbReference type="Gene3D" id="4.10.240.10">
    <property type="entry name" value="Zn(2)-C6 fungal-type DNA-binding domain"/>
    <property type="match status" value="1"/>
</dbReference>
<dbReference type="GO" id="GO:0008270">
    <property type="term" value="F:zinc ion binding"/>
    <property type="evidence" value="ECO:0007669"/>
    <property type="project" value="InterPro"/>
</dbReference>
<dbReference type="EMBL" id="MU004189">
    <property type="protein sequence ID" value="KAF2495128.1"/>
    <property type="molecule type" value="Genomic_DNA"/>
</dbReference>
<dbReference type="PANTHER" id="PTHR38111">
    <property type="entry name" value="ZN(2)-C6 FUNGAL-TYPE DOMAIN-CONTAINING PROTEIN-RELATED"/>
    <property type="match status" value="1"/>
</dbReference>
<dbReference type="Pfam" id="PF11951">
    <property type="entry name" value="Fungal_trans_2"/>
    <property type="match status" value="1"/>
</dbReference>
<dbReference type="InterPro" id="IPR001138">
    <property type="entry name" value="Zn2Cys6_DnaBD"/>
</dbReference>
<dbReference type="CDD" id="cd00067">
    <property type="entry name" value="GAL4"/>
    <property type="match status" value="1"/>
</dbReference>
<accession>A0A6A6QRK3</accession>
<dbReference type="InterPro" id="IPR053178">
    <property type="entry name" value="Osmoadaptation_assoc"/>
</dbReference>